<reference evidence="3" key="1">
    <citation type="submission" date="2018-03" db="EMBL/GenBank/DDBJ databases">
        <authorList>
            <person name="Rodrigo-Torres L."/>
            <person name="Arahal R. D."/>
            <person name="Lucena T."/>
        </authorList>
    </citation>
    <scope>NUCLEOTIDE SEQUENCE [LARGE SCALE GENOMIC DNA]</scope>
    <source>
        <strain evidence="3">CECT 7615</strain>
    </source>
</reference>
<feature type="region of interest" description="Disordered" evidence="1">
    <location>
        <begin position="108"/>
        <end position="130"/>
    </location>
</feature>
<dbReference type="AlphaFoldDB" id="A0A2R8C5J2"/>
<accession>A0A2R8C5J2</accession>
<proteinExistence type="predicted"/>
<keyword evidence="3" id="KW-1185">Reference proteome</keyword>
<gene>
    <name evidence="2" type="ORF">TRM7615_01113</name>
</gene>
<dbReference type="RefSeq" id="WP_108785885.1">
    <property type="nucleotide sequence ID" value="NZ_ONZG01000002.1"/>
</dbReference>
<organism evidence="2 3">
    <name type="scientific">Falsiruegeria mediterranea M17</name>
    <dbReference type="NCBI Taxonomy" id="1200281"/>
    <lineage>
        <taxon>Bacteria</taxon>
        <taxon>Pseudomonadati</taxon>
        <taxon>Pseudomonadota</taxon>
        <taxon>Alphaproteobacteria</taxon>
        <taxon>Rhodobacterales</taxon>
        <taxon>Roseobacteraceae</taxon>
        <taxon>Falsiruegeria</taxon>
    </lineage>
</organism>
<evidence type="ECO:0000313" key="3">
    <source>
        <dbReference type="Proteomes" id="UP000244898"/>
    </source>
</evidence>
<evidence type="ECO:0000313" key="2">
    <source>
        <dbReference type="EMBL" id="SPJ27623.1"/>
    </source>
</evidence>
<dbReference type="Proteomes" id="UP000244898">
    <property type="component" value="Unassembled WGS sequence"/>
</dbReference>
<sequence>MIGSVPLKLGRNKTHKLKLSTRAQYRLEQEFDGQPIDKVLQAFLDGSKGVGMVLAMVKACANDGAGFHDPSEVDDDGPSAEDQALDLVENAGGPSAVVPVLSKAVAAAFPQSDTSDEGGDEGNGTASPSD</sequence>
<dbReference type="EMBL" id="ONZG01000002">
    <property type="protein sequence ID" value="SPJ27623.1"/>
    <property type="molecule type" value="Genomic_DNA"/>
</dbReference>
<name>A0A2R8C5J2_9RHOB</name>
<dbReference type="OrthoDB" id="7709392at2"/>
<evidence type="ECO:0000256" key="1">
    <source>
        <dbReference type="SAM" id="MobiDB-lite"/>
    </source>
</evidence>
<protein>
    <submittedName>
        <fullName evidence="2">Uncharacterized protein</fullName>
    </submittedName>
</protein>